<reference evidence="3" key="1">
    <citation type="submission" date="2024-06" db="EMBL/GenBank/DDBJ databases">
        <authorList>
            <person name="Ryan C."/>
        </authorList>
    </citation>
    <scope>NUCLEOTIDE SEQUENCE [LARGE SCALE GENOMIC DNA]</scope>
</reference>
<protein>
    <recommendedName>
        <fullName evidence="1">F-box protein At3g26010-like beta-propeller domain-containing protein</fullName>
    </recommendedName>
</protein>
<dbReference type="Pfam" id="PF24750">
    <property type="entry name" value="b-prop_At3g26010-like"/>
    <property type="match status" value="1"/>
</dbReference>
<dbReference type="EMBL" id="OZ075128">
    <property type="protein sequence ID" value="CAL4956101.1"/>
    <property type="molecule type" value="Genomic_DNA"/>
</dbReference>
<sequence>MDALCDTLLLEEILPRLPPKPLLRLGATSRRYNALAHRPDFASRYWHRAGVIFQPFDQPKEVTPRFLTAAQDHAAFALPGADLAFLPGPSAHEAANLRRAGDDPDGGFAVLHSAGGLLLCSRGRTRALHLYVCNPVTGQWVALPEVPLPVCKRHCAHLTVSGGGADDNGAMVAFKVVLANHASHWTGPRGGQLDLRVFASDTGRWEARRFPATVIAGDVDLDYFNFRLPPMLGPSGTSYRMSYGSNLVVAFNGSAASASDDSLLRVITLPYYVCLVGGGERNLCIGERHGGGLRYVESNRRVLQVWDAPQGSGGHRHGVSSWTLVHRVGAAELVERNPGAAAFLRYKNPSTWDHQHLKPVGVHPTDDDIIFVALPGAVVAYSIEHGTVSLGCRNDDGFVTAADTFPYVHPPFPLQIPAIKTSTLTLPDNGGSPTFLASETEGARKRRKIFTEPHGRF</sequence>
<dbReference type="InterPro" id="IPR056592">
    <property type="entry name" value="Beta-prop_At3g26010-like"/>
</dbReference>
<reference evidence="2 3" key="2">
    <citation type="submission" date="2024-10" db="EMBL/GenBank/DDBJ databases">
        <authorList>
            <person name="Ryan C."/>
        </authorList>
    </citation>
    <scope>NUCLEOTIDE SEQUENCE [LARGE SCALE GENOMIC DNA]</scope>
</reference>
<dbReference type="Proteomes" id="UP001497457">
    <property type="component" value="Chromosome 18b"/>
</dbReference>
<dbReference type="SUPFAM" id="SSF81383">
    <property type="entry name" value="F-box domain"/>
    <property type="match status" value="1"/>
</dbReference>
<dbReference type="InterPro" id="IPR055290">
    <property type="entry name" value="At3g26010-like"/>
</dbReference>
<name>A0ABC8Z823_9POAL</name>
<evidence type="ECO:0000259" key="1">
    <source>
        <dbReference type="Pfam" id="PF24750"/>
    </source>
</evidence>
<dbReference type="InterPro" id="IPR036047">
    <property type="entry name" value="F-box-like_dom_sf"/>
</dbReference>
<evidence type="ECO:0000313" key="3">
    <source>
        <dbReference type="Proteomes" id="UP001497457"/>
    </source>
</evidence>
<accession>A0ABC8Z823</accession>
<keyword evidence="3" id="KW-1185">Reference proteome</keyword>
<organism evidence="2 3">
    <name type="scientific">Urochloa decumbens</name>
    <dbReference type="NCBI Taxonomy" id="240449"/>
    <lineage>
        <taxon>Eukaryota</taxon>
        <taxon>Viridiplantae</taxon>
        <taxon>Streptophyta</taxon>
        <taxon>Embryophyta</taxon>
        <taxon>Tracheophyta</taxon>
        <taxon>Spermatophyta</taxon>
        <taxon>Magnoliopsida</taxon>
        <taxon>Liliopsida</taxon>
        <taxon>Poales</taxon>
        <taxon>Poaceae</taxon>
        <taxon>PACMAD clade</taxon>
        <taxon>Panicoideae</taxon>
        <taxon>Panicodae</taxon>
        <taxon>Paniceae</taxon>
        <taxon>Melinidinae</taxon>
        <taxon>Urochloa</taxon>
    </lineage>
</organism>
<dbReference type="PANTHER" id="PTHR35546">
    <property type="entry name" value="F-BOX PROTEIN INTERACTION DOMAIN PROTEIN-RELATED"/>
    <property type="match status" value="1"/>
</dbReference>
<dbReference type="PANTHER" id="PTHR35546:SF83">
    <property type="entry name" value="EXPRESSED PROTEIN"/>
    <property type="match status" value="1"/>
</dbReference>
<feature type="domain" description="F-box protein At3g26010-like beta-propeller" evidence="1">
    <location>
        <begin position="108"/>
        <end position="371"/>
    </location>
</feature>
<proteinExistence type="predicted"/>
<dbReference type="AlphaFoldDB" id="A0ABC8Z823"/>
<gene>
    <name evidence="2" type="ORF">URODEC1_LOCUS41839</name>
</gene>
<evidence type="ECO:0000313" key="2">
    <source>
        <dbReference type="EMBL" id="CAL4956101.1"/>
    </source>
</evidence>